<evidence type="ECO:0000313" key="5">
    <source>
        <dbReference type="EMBL" id="VDK84388.1"/>
    </source>
</evidence>
<comment type="similarity">
    <text evidence="1">Belongs to the TENT family.</text>
</comment>
<dbReference type="InterPro" id="IPR012937">
    <property type="entry name" value="TET5"/>
</dbReference>
<evidence type="ECO:0000256" key="4">
    <source>
        <dbReference type="ARBA" id="ARBA00047933"/>
    </source>
</evidence>
<name>A0A3P6UXN8_LITSI</name>
<protein>
    <recommendedName>
        <fullName evidence="2">polynucleotide adenylyltransferase</fullName>
        <ecNumber evidence="2">2.7.7.19</ecNumber>
    </recommendedName>
</protein>
<dbReference type="STRING" id="42156.A0A3P6UXN8"/>
<evidence type="ECO:0000256" key="1">
    <source>
        <dbReference type="ARBA" id="ARBA00007631"/>
    </source>
</evidence>
<evidence type="ECO:0000313" key="6">
    <source>
        <dbReference type="Proteomes" id="UP000277928"/>
    </source>
</evidence>
<dbReference type="GO" id="GO:0003723">
    <property type="term" value="F:RNA binding"/>
    <property type="evidence" value="ECO:0007669"/>
    <property type="project" value="TreeGrafter"/>
</dbReference>
<keyword evidence="3" id="KW-0808">Transferase</keyword>
<dbReference type="Pfam" id="PF07984">
    <property type="entry name" value="NTP_transf_7"/>
    <property type="match status" value="1"/>
</dbReference>
<evidence type="ECO:0000256" key="2">
    <source>
        <dbReference type="ARBA" id="ARBA00012388"/>
    </source>
</evidence>
<dbReference type="OrthoDB" id="10065073at2759"/>
<dbReference type="EC" id="2.7.7.19" evidence="2"/>
<organism evidence="5 6">
    <name type="scientific">Litomosoides sigmodontis</name>
    <name type="common">Filarial nematode worm</name>
    <dbReference type="NCBI Taxonomy" id="42156"/>
    <lineage>
        <taxon>Eukaryota</taxon>
        <taxon>Metazoa</taxon>
        <taxon>Ecdysozoa</taxon>
        <taxon>Nematoda</taxon>
        <taxon>Chromadorea</taxon>
        <taxon>Rhabditida</taxon>
        <taxon>Spirurina</taxon>
        <taxon>Spiruromorpha</taxon>
        <taxon>Filarioidea</taxon>
        <taxon>Onchocercidae</taxon>
        <taxon>Litomosoides</taxon>
    </lineage>
</organism>
<gene>
    <name evidence="5" type="ORF">NLS_LOCUS6635</name>
</gene>
<sequence length="460" mass="52532">MVVGAAQAADSFIKRNHINTLPSAITRNAVQLAVFSSASHFRADGFYGKLFKLSRLLGLWVRSDLEIQLRTKYSTSTTLAASKMTSECSSQIYSLSSTTELNPVQVERLRSVLNEQVEIHGRGNFPTLSVRLHDLIICVRDSLRAAGIGPKNVKMNGGAASYVVATEEFAYSDLDLIFPMSFESEQSFDSVRSAVFDAMVQLMPESTNKEKISANTLKDIYIRKMVKVSDGDRWSLFSLHNDFGRCIELKFVDRMRRQFEFSVDSFQITLDVLLDRPDHPKPIITAESMFGDINKAEQSFGMKGALQHLNERLIDTRRPEEIRGGGLLKYCHLLTRGYKAARPNKCRQLERYMCSRFFIDFPEVNSQEVKLRSYLDNHFGTEDQDKYDYLLLLYRVISESTVCLMSHERRQTLSMVDRLAYQLSVNMYYQQSCIGGFCGHTPRQRLLYLPPNASYWIPVV</sequence>
<proteinExistence type="inferred from homology"/>
<accession>A0A3P6UXN8</accession>
<dbReference type="EMBL" id="UYRX01000602">
    <property type="protein sequence ID" value="VDK84388.1"/>
    <property type="molecule type" value="Genomic_DNA"/>
</dbReference>
<dbReference type="AlphaFoldDB" id="A0A3P6UXN8"/>
<evidence type="ECO:0000256" key="3">
    <source>
        <dbReference type="ARBA" id="ARBA00022679"/>
    </source>
</evidence>
<dbReference type="OMA" id="CCENPTM"/>
<comment type="catalytic activity">
    <reaction evidence="4">
        <text>RNA(n) + ATP = RNA(n)-3'-adenine ribonucleotide + diphosphate</text>
        <dbReference type="Rhea" id="RHEA:11332"/>
        <dbReference type="Rhea" id="RHEA-COMP:14527"/>
        <dbReference type="Rhea" id="RHEA-COMP:17347"/>
        <dbReference type="ChEBI" id="CHEBI:30616"/>
        <dbReference type="ChEBI" id="CHEBI:33019"/>
        <dbReference type="ChEBI" id="CHEBI:140395"/>
        <dbReference type="ChEBI" id="CHEBI:173115"/>
        <dbReference type="EC" id="2.7.7.19"/>
    </reaction>
    <physiologicalReaction direction="left-to-right" evidence="4">
        <dbReference type="Rhea" id="RHEA:11333"/>
    </physiologicalReaction>
</comment>
<dbReference type="PANTHER" id="PTHR12974:SF36">
    <property type="entry name" value="POLYNUCLEOTIDE ADENYLYLTRANSFERASE"/>
    <property type="match status" value="1"/>
</dbReference>
<dbReference type="SMART" id="SM01153">
    <property type="entry name" value="DUF1693"/>
    <property type="match status" value="1"/>
</dbReference>
<reference evidence="5 6" key="1">
    <citation type="submission" date="2018-08" db="EMBL/GenBank/DDBJ databases">
        <authorList>
            <person name="Laetsch R D."/>
            <person name="Stevens L."/>
            <person name="Kumar S."/>
            <person name="Blaxter L. M."/>
        </authorList>
    </citation>
    <scope>NUCLEOTIDE SEQUENCE [LARGE SCALE GENOMIC DNA]</scope>
</reference>
<keyword evidence="6" id="KW-1185">Reference proteome</keyword>
<dbReference type="Proteomes" id="UP000277928">
    <property type="component" value="Unassembled WGS sequence"/>
</dbReference>
<dbReference type="PANTHER" id="PTHR12974">
    <property type="entry name" value="PRION-LIKE- Q/N-RICH -DOMAIN-BEARING PROTEIN PROTEIN 44"/>
    <property type="match status" value="1"/>
</dbReference>
<dbReference type="GO" id="GO:0048255">
    <property type="term" value="P:mRNA stabilization"/>
    <property type="evidence" value="ECO:0007669"/>
    <property type="project" value="TreeGrafter"/>
</dbReference>
<dbReference type="GO" id="GO:1990817">
    <property type="term" value="F:poly(A) RNA polymerase activity"/>
    <property type="evidence" value="ECO:0007669"/>
    <property type="project" value="UniProtKB-EC"/>
</dbReference>